<organism evidence="1">
    <name type="scientific">Timema poppense</name>
    <name type="common">Walking stick</name>
    <dbReference type="NCBI Taxonomy" id="170557"/>
    <lineage>
        <taxon>Eukaryota</taxon>
        <taxon>Metazoa</taxon>
        <taxon>Ecdysozoa</taxon>
        <taxon>Arthropoda</taxon>
        <taxon>Hexapoda</taxon>
        <taxon>Insecta</taxon>
        <taxon>Pterygota</taxon>
        <taxon>Neoptera</taxon>
        <taxon>Polyneoptera</taxon>
        <taxon>Phasmatodea</taxon>
        <taxon>Timematodea</taxon>
        <taxon>Timematoidea</taxon>
        <taxon>Timematidae</taxon>
        <taxon>Timema</taxon>
    </lineage>
</organism>
<proteinExistence type="predicted"/>
<protein>
    <submittedName>
        <fullName evidence="1">Uncharacterized protein</fullName>
    </submittedName>
</protein>
<sequence>MAGSNKSNNAPRMYYPKALVPGYMGQFIPVKHAQEMLRDGFDVKHYYSETLSMSSPDGGSQKAPYSPKPDIIAANNIVNIREMLRPPKTYKRYPQYYVKYATPTVLDGTQARTVPIPDLPERSLVGRYYRYSDTIYKR</sequence>
<accession>A0A7R9CZX4</accession>
<dbReference type="AlphaFoldDB" id="A0A7R9CZX4"/>
<reference evidence="1" key="1">
    <citation type="submission" date="2020-11" db="EMBL/GenBank/DDBJ databases">
        <authorList>
            <person name="Tran Van P."/>
        </authorList>
    </citation>
    <scope>NUCLEOTIDE SEQUENCE</scope>
</reference>
<dbReference type="EMBL" id="OD002574">
    <property type="protein sequence ID" value="CAD7405550.1"/>
    <property type="molecule type" value="Genomic_DNA"/>
</dbReference>
<name>A0A7R9CZX4_TIMPO</name>
<evidence type="ECO:0000313" key="1">
    <source>
        <dbReference type="EMBL" id="CAD7405550.1"/>
    </source>
</evidence>
<gene>
    <name evidence="1" type="ORF">TPSB3V08_LOCUS5046</name>
</gene>